<proteinExistence type="predicted"/>
<dbReference type="SUPFAM" id="SSF54001">
    <property type="entry name" value="Cysteine proteinases"/>
    <property type="match status" value="1"/>
</dbReference>
<evidence type="ECO:0000313" key="3">
    <source>
        <dbReference type="EMBL" id="QDU81375.1"/>
    </source>
</evidence>
<dbReference type="EMBL" id="CP036281">
    <property type="protein sequence ID" value="QDU81375.1"/>
    <property type="molecule type" value="Genomic_DNA"/>
</dbReference>
<reference evidence="3 4" key="1">
    <citation type="submission" date="2019-02" db="EMBL/GenBank/DDBJ databases">
        <title>Deep-cultivation of Planctomycetes and their phenomic and genomic characterization uncovers novel biology.</title>
        <authorList>
            <person name="Wiegand S."/>
            <person name="Jogler M."/>
            <person name="Boedeker C."/>
            <person name="Pinto D."/>
            <person name="Vollmers J."/>
            <person name="Rivas-Marin E."/>
            <person name="Kohn T."/>
            <person name="Peeters S.H."/>
            <person name="Heuer A."/>
            <person name="Rast P."/>
            <person name="Oberbeckmann S."/>
            <person name="Bunk B."/>
            <person name="Jeske O."/>
            <person name="Meyerdierks A."/>
            <person name="Storesund J.E."/>
            <person name="Kallscheuer N."/>
            <person name="Luecker S."/>
            <person name="Lage O.M."/>
            <person name="Pohl T."/>
            <person name="Merkel B.J."/>
            <person name="Hornburger P."/>
            <person name="Mueller R.-W."/>
            <person name="Bruemmer F."/>
            <person name="Labrenz M."/>
            <person name="Spormann A.M."/>
            <person name="Op den Camp H."/>
            <person name="Overmann J."/>
            <person name="Amann R."/>
            <person name="Jetten M.S.M."/>
            <person name="Mascher T."/>
            <person name="Medema M.H."/>
            <person name="Devos D.P."/>
            <person name="Kaster A.-K."/>
            <person name="Ovreas L."/>
            <person name="Rohde M."/>
            <person name="Galperin M.Y."/>
            <person name="Jogler C."/>
        </authorList>
    </citation>
    <scope>NUCLEOTIDE SEQUENCE [LARGE SCALE GENOMIC DNA]</scope>
    <source>
        <strain evidence="3 4">Pla110</strain>
    </source>
</reference>
<evidence type="ECO:0000259" key="2">
    <source>
        <dbReference type="SMART" id="SM00460"/>
    </source>
</evidence>
<organism evidence="3 4">
    <name type="scientific">Polystyrenella longa</name>
    <dbReference type="NCBI Taxonomy" id="2528007"/>
    <lineage>
        <taxon>Bacteria</taxon>
        <taxon>Pseudomonadati</taxon>
        <taxon>Planctomycetota</taxon>
        <taxon>Planctomycetia</taxon>
        <taxon>Planctomycetales</taxon>
        <taxon>Planctomycetaceae</taxon>
        <taxon>Polystyrenella</taxon>
    </lineage>
</organism>
<dbReference type="OrthoDB" id="9804872at2"/>
<dbReference type="InterPro" id="IPR002931">
    <property type="entry name" value="Transglutaminase-like"/>
</dbReference>
<feature type="domain" description="Transglutaminase-like" evidence="2">
    <location>
        <begin position="481"/>
        <end position="543"/>
    </location>
</feature>
<dbReference type="Proteomes" id="UP000317178">
    <property type="component" value="Chromosome"/>
</dbReference>
<name>A0A518CQ86_9PLAN</name>
<dbReference type="KEGG" id="plon:Pla110_31160"/>
<gene>
    <name evidence="3" type="ORF">Pla110_31160</name>
</gene>
<keyword evidence="4" id="KW-1185">Reference proteome</keyword>
<feature type="region of interest" description="Disordered" evidence="1">
    <location>
        <begin position="585"/>
        <end position="605"/>
    </location>
</feature>
<evidence type="ECO:0000313" key="4">
    <source>
        <dbReference type="Proteomes" id="UP000317178"/>
    </source>
</evidence>
<feature type="compositionally biased region" description="Polar residues" evidence="1">
    <location>
        <begin position="585"/>
        <end position="594"/>
    </location>
</feature>
<accession>A0A518CQ86</accession>
<dbReference type="Pfam" id="PF01841">
    <property type="entry name" value="Transglut_core"/>
    <property type="match status" value="1"/>
</dbReference>
<dbReference type="SMART" id="SM00460">
    <property type="entry name" value="TGc"/>
    <property type="match status" value="1"/>
</dbReference>
<evidence type="ECO:0000256" key="1">
    <source>
        <dbReference type="SAM" id="MobiDB-lite"/>
    </source>
</evidence>
<dbReference type="AlphaFoldDB" id="A0A518CQ86"/>
<dbReference type="InterPro" id="IPR038765">
    <property type="entry name" value="Papain-like_cys_pep_sf"/>
</dbReference>
<sequence>MSVCRNQLGEKPAATRSPRRHRQRVLVLLVLVTLFVCLHPVSGQAAELKEEWRVRFIDKVPAGYVFTSVYPCRHKQQKCWRAVRKEFLKYKQFGKTVWEIVEYSTIEQKNGDFVSFDYRFSSSTGEHRTQTVAVDNGRLKISALNNGRHFDTNLVNQTILQSPLFLETLSLRVAAGQSFQPKDRLKWKFYDPEALNIDFRQATLMNPLKMQTEYSPPVMLAKASFRSNLPTIRLRSYVFFDQTGTIRRKDVWRDDIEWKEYSVTPEQAGELLAGPDLDKLILSLIPVKPIQKSDRLKEITFNIGMQHQDVSDFFVDSDFQIRHRYNGEPVKSEVLQVNANSVRGQLPLIQPGLPQAQINPAAKYSPEGLEPGGGLTNAKFNVETIRYEPGEKTSPEENSIRLTVQRAGLPENPIQAPVSPVFLADSPLLQLSNPIVSQMADRKINPITAPIETVTQLVDLVNVILKRKLEISTTLRPVPDIIRSAEGGPMDHALLLTALLRLNQIPARPASGLAWHPGLSCFMPYIWTEVRLGNHWYPVDAVTGQTELNPLYLKMAHSDLSPSEPASQLFGPLIKSVDQLAISVQSSDPSQKKSSLLDKVPSLLP</sequence>
<protein>
    <submittedName>
        <fullName evidence="3">Transglutaminase-like superfamily protein</fullName>
    </submittedName>
</protein>
<dbReference type="Gene3D" id="3.10.620.30">
    <property type="match status" value="1"/>
</dbReference>
<dbReference type="RefSeq" id="WP_144996667.1">
    <property type="nucleotide sequence ID" value="NZ_CP036281.1"/>
</dbReference>